<accession>A0ABY5ZQP2</accession>
<organism evidence="1 2">
    <name type="scientific">Geoalkalibacter halelectricus</name>
    <dbReference type="NCBI Taxonomy" id="2847045"/>
    <lineage>
        <taxon>Bacteria</taxon>
        <taxon>Pseudomonadati</taxon>
        <taxon>Thermodesulfobacteriota</taxon>
        <taxon>Desulfuromonadia</taxon>
        <taxon>Desulfuromonadales</taxon>
        <taxon>Geoalkalibacteraceae</taxon>
        <taxon>Geoalkalibacter</taxon>
    </lineage>
</organism>
<evidence type="ECO:0000313" key="1">
    <source>
        <dbReference type="EMBL" id="UWZ80195.1"/>
    </source>
</evidence>
<keyword evidence="2" id="KW-1185">Reference proteome</keyword>
<dbReference type="RefSeq" id="WP_260748552.1">
    <property type="nucleotide sequence ID" value="NZ_CP092109.1"/>
</dbReference>
<dbReference type="EMBL" id="CP092109">
    <property type="protein sequence ID" value="UWZ80195.1"/>
    <property type="molecule type" value="Genomic_DNA"/>
</dbReference>
<reference evidence="1" key="1">
    <citation type="journal article" date="2022" name="Environ. Microbiol.">
        <title>Geoalkalibacter halelectricus SAP #1 sp. nov. possessing extracellular electron transfer and mineral#reducing capabilities from a haloalkaline environment.</title>
        <authorList>
            <person name="Yadav S."/>
            <person name="Singh R."/>
            <person name="Sundharam S.S."/>
            <person name="Chaudhary S."/>
            <person name="Krishnamurthi S."/>
            <person name="Patil S.A."/>
        </authorList>
    </citation>
    <scope>NUCLEOTIDE SEQUENCE</scope>
    <source>
        <strain evidence="1">SAP-1</strain>
    </source>
</reference>
<dbReference type="Proteomes" id="UP001060414">
    <property type="component" value="Chromosome"/>
</dbReference>
<evidence type="ECO:0000313" key="2">
    <source>
        <dbReference type="Proteomes" id="UP001060414"/>
    </source>
</evidence>
<name>A0ABY5ZQP2_9BACT</name>
<gene>
    <name evidence="1" type="ORF">L9S41_02070</name>
</gene>
<protein>
    <recommendedName>
        <fullName evidence="3">Transposase</fullName>
    </recommendedName>
</protein>
<sequence>MTVELDAREKELLDYFRGLTPFNQQRLMTIAGTAYENRRRALAVQEETTAIRCRRKA</sequence>
<proteinExistence type="predicted"/>
<evidence type="ECO:0008006" key="3">
    <source>
        <dbReference type="Google" id="ProtNLM"/>
    </source>
</evidence>